<dbReference type="AlphaFoldDB" id="A0A0R3PI87"/>
<dbReference type="GO" id="GO:0005852">
    <property type="term" value="C:eukaryotic translation initiation factor 3 complex"/>
    <property type="evidence" value="ECO:0007669"/>
    <property type="project" value="UniProtKB-UniRule"/>
</dbReference>
<dbReference type="GO" id="GO:0003723">
    <property type="term" value="F:RNA binding"/>
    <property type="evidence" value="ECO:0007669"/>
    <property type="project" value="UniProtKB-UniRule"/>
</dbReference>
<comment type="similarity">
    <text evidence="4">Belongs to the eIF-3 subunit K family.</text>
</comment>
<dbReference type="InterPro" id="IPR000717">
    <property type="entry name" value="PCI_dom"/>
</dbReference>
<comment type="subunit">
    <text evidence="4">Component of the eukaryotic translation initiation factor 3 (eIF-3) complex.</text>
</comment>
<dbReference type="SUPFAM" id="SSF46785">
    <property type="entry name" value="Winged helix' DNA-binding domain"/>
    <property type="match status" value="1"/>
</dbReference>
<dbReference type="InterPro" id="IPR016020">
    <property type="entry name" value="Transl_init_fac_sub12_N_euk"/>
</dbReference>
<evidence type="ECO:0000256" key="3">
    <source>
        <dbReference type="ARBA" id="ARBA00022917"/>
    </source>
</evidence>
<dbReference type="InterPro" id="IPR033464">
    <property type="entry name" value="CSN8_PSD8_EIF3K"/>
</dbReference>
<proteinExistence type="inferred from homology"/>
<protein>
    <recommendedName>
        <fullName evidence="4">Eukaryotic translation initiation factor 3 subunit K</fullName>
        <shortName evidence="4">eIF3k</shortName>
    </recommendedName>
    <alternativeName>
        <fullName evidence="4">eIF-3 p25</fullName>
    </alternativeName>
</protein>
<keyword evidence="3 4" id="KW-0648">Protein biosynthesis</keyword>
<evidence type="ECO:0000256" key="2">
    <source>
        <dbReference type="ARBA" id="ARBA00022540"/>
    </source>
</evidence>
<evidence type="ECO:0000313" key="7">
    <source>
        <dbReference type="EMBL" id="VDM55650.1"/>
    </source>
</evidence>
<dbReference type="FunFam" id="1.10.10.10:FF:000212">
    <property type="entry name" value="Eukaryotic translation initiation factor 3 subunit K"/>
    <property type="match status" value="1"/>
</dbReference>
<dbReference type="WBParaSite" id="ACOC_0000406401-mRNA-1">
    <property type="protein sequence ID" value="ACOC_0000406401-mRNA-1"/>
    <property type="gene ID" value="ACOC_0000406401"/>
</dbReference>
<feature type="domain" description="PCI" evidence="6">
    <location>
        <begin position="76"/>
        <end position="263"/>
    </location>
</feature>
<dbReference type="GO" id="GO:0043022">
    <property type="term" value="F:ribosome binding"/>
    <property type="evidence" value="ECO:0007669"/>
    <property type="project" value="InterPro"/>
</dbReference>
<dbReference type="FunFam" id="1.25.40.250:FF:000008">
    <property type="entry name" value="Eukaryotic translation initiation factor 3 subunit K"/>
    <property type="match status" value="1"/>
</dbReference>
<dbReference type="HAMAP" id="MF_03010">
    <property type="entry name" value="eIF3k"/>
    <property type="match status" value="1"/>
</dbReference>
<dbReference type="GO" id="GO:0003743">
    <property type="term" value="F:translation initiation factor activity"/>
    <property type="evidence" value="ECO:0007669"/>
    <property type="project" value="UniProtKB-UniRule"/>
</dbReference>
<comment type="subcellular location">
    <subcellularLocation>
        <location evidence="4">Cytoplasm</location>
    </subcellularLocation>
</comment>
<evidence type="ECO:0000256" key="5">
    <source>
        <dbReference type="SAM" id="Phobius"/>
    </source>
</evidence>
<dbReference type="InterPro" id="IPR036388">
    <property type="entry name" value="WH-like_DNA-bd_sf"/>
</dbReference>
<dbReference type="Pfam" id="PF10075">
    <property type="entry name" value="CSN8_PSD8_EIF3K"/>
    <property type="match status" value="1"/>
</dbReference>
<keyword evidence="1 4" id="KW-0963">Cytoplasm</keyword>
<keyword evidence="5" id="KW-0812">Transmembrane</keyword>
<keyword evidence="5" id="KW-0472">Membrane</keyword>
<dbReference type="Gene3D" id="1.10.10.10">
    <property type="entry name" value="Winged helix-like DNA-binding domain superfamily/Winged helix DNA-binding domain"/>
    <property type="match status" value="1"/>
</dbReference>
<keyword evidence="8" id="KW-1185">Reference proteome</keyword>
<dbReference type="GO" id="GO:0033290">
    <property type="term" value="C:eukaryotic 48S preinitiation complex"/>
    <property type="evidence" value="ECO:0007669"/>
    <property type="project" value="UniProtKB-UniRule"/>
</dbReference>
<reference evidence="9" key="1">
    <citation type="submission" date="2017-02" db="UniProtKB">
        <authorList>
            <consortium name="WormBaseParasite"/>
        </authorList>
    </citation>
    <scope>IDENTIFICATION</scope>
</reference>
<comment type="function">
    <text evidence="4">Component of the eukaryotic translation initiation factor 3 (eIF-3) complex, which is involved in protein synthesis of a specialized repertoire of mRNAs and, together with other initiation factors, stimulates binding of mRNA and methionyl-tRNAi to the 40S ribosome. The eIF-3 complex specifically targets and initiates translation of a subset of mRNAs involved in cell proliferation.</text>
</comment>
<dbReference type="OrthoDB" id="337745at2759"/>
<dbReference type="PROSITE" id="PS50250">
    <property type="entry name" value="PCI"/>
    <property type="match status" value="1"/>
</dbReference>
<evidence type="ECO:0000313" key="8">
    <source>
        <dbReference type="Proteomes" id="UP000267027"/>
    </source>
</evidence>
<feature type="transmembrane region" description="Helical" evidence="5">
    <location>
        <begin position="280"/>
        <end position="307"/>
    </location>
</feature>
<dbReference type="InterPro" id="IPR036390">
    <property type="entry name" value="WH_DNA-bd_sf"/>
</dbReference>
<dbReference type="STRING" id="334426.A0A0R3PI87"/>
<keyword evidence="2 4" id="KW-0396">Initiation factor</keyword>
<dbReference type="SUPFAM" id="SSF48371">
    <property type="entry name" value="ARM repeat"/>
    <property type="match status" value="1"/>
</dbReference>
<dbReference type="GO" id="GO:0016282">
    <property type="term" value="C:eukaryotic 43S preinitiation complex"/>
    <property type="evidence" value="ECO:0007669"/>
    <property type="project" value="UniProtKB-UniRule"/>
</dbReference>
<evidence type="ECO:0000259" key="6">
    <source>
        <dbReference type="PROSITE" id="PS50250"/>
    </source>
</evidence>
<dbReference type="Proteomes" id="UP000267027">
    <property type="component" value="Unassembled WGS sequence"/>
</dbReference>
<dbReference type="GO" id="GO:0006446">
    <property type="term" value="P:regulation of translational initiation"/>
    <property type="evidence" value="ECO:0007669"/>
    <property type="project" value="InterPro"/>
</dbReference>
<sequence>MVCSLLEIRSQFQHVWLSRAIPSTLPNALKMFDNLFRWLRKCFDYLGLGIDVFRYNPENVNELAKCVQLMASENRYDRDIVLTVLKLYQLNPDKFDEGIVRLVLLKTLMVLPKSDFALAKCLIDSNRLGSQELQRVLDLGTVLEACDFAVFWSLIKGEYKPRTDASEPFKVPQEIPRMIKVVVGFEEAVRAYACQVISVTFQNIEKLTLSRLLGDATDKQVAEYAKRFGWEERPDGVYFIANHEATIRTRNIDEKLQFSSEFFFHVVVVRLNCIRPVIRLVLVFNIYVHIYTCIYVYIYILYIYIYADLCSPQQSRRPVIADDSVE</sequence>
<dbReference type="Gene3D" id="1.25.40.250">
    <property type="entry name" value="ARM repeat, domain 1"/>
    <property type="match status" value="1"/>
</dbReference>
<reference evidence="7 8" key="2">
    <citation type="submission" date="2018-11" db="EMBL/GenBank/DDBJ databases">
        <authorList>
            <consortium name="Pathogen Informatics"/>
        </authorList>
    </citation>
    <scope>NUCLEOTIDE SEQUENCE [LARGE SCALE GENOMIC DNA]</scope>
    <source>
        <strain evidence="7 8">Costa Rica</strain>
    </source>
</reference>
<evidence type="ECO:0000256" key="1">
    <source>
        <dbReference type="ARBA" id="ARBA00022490"/>
    </source>
</evidence>
<keyword evidence="5" id="KW-1133">Transmembrane helix</keyword>
<gene>
    <name evidence="7" type="ORF">ACOC_LOCUS4065</name>
</gene>
<accession>A0A0R3PI87</accession>
<dbReference type="GO" id="GO:0001732">
    <property type="term" value="P:formation of cytoplasmic translation initiation complex"/>
    <property type="evidence" value="ECO:0007669"/>
    <property type="project" value="UniProtKB-UniRule"/>
</dbReference>
<evidence type="ECO:0000256" key="4">
    <source>
        <dbReference type="HAMAP-Rule" id="MF_03010"/>
    </source>
</evidence>
<dbReference type="PANTHER" id="PTHR13022:SF0">
    <property type="entry name" value="EUKARYOTIC TRANSLATION INITIATION FACTOR 3 SUBUNIT K"/>
    <property type="match status" value="1"/>
</dbReference>
<evidence type="ECO:0000313" key="9">
    <source>
        <dbReference type="WBParaSite" id="ACOC_0000406401-mRNA-1"/>
    </source>
</evidence>
<dbReference type="EMBL" id="UYYA01001892">
    <property type="protein sequence ID" value="VDM55650.1"/>
    <property type="molecule type" value="Genomic_DNA"/>
</dbReference>
<dbReference type="InterPro" id="IPR016024">
    <property type="entry name" value="ARM-type_fold"/>
</dbReference>
<name>A0A0R3PI87_ANGCS</name>
<organism evidence="9">
    <name type="scientific">Angiostrongylus costaricensis</name>
    <name type="common">Nematode worm</name>
    <dbReference type="NCBI Taxonomy" id="334426"/>
    <lineage>
        <taxon>Eukaryota</taxon>
        <taxon>Metazoa</taxon>
        <taxon>Ecdysozoa</taxon>
        <taxon>Nematoda</taxon>
        <taxon>Chromadorea</taxon>
        <taxon>Rhabditida</taxon>
        <taxon>Rhabditina</taxon>
        <taxon>Rhabditomorpha</taxon>
        <taxon>Strongyloidea</taxon>
        <taxon>Metastrongylidae</taxon>
        <taxon>Angiostrongylus</taxon>
    </lineage>
</organism>
<dbReference type="PANTHER" id="PTHR13022">
    <property type="entry name" value="EUKARYOTIC TRANSLATION INITIATION FACTOR 3 SUBUNIT 11"/>
    <property type="match status" value="1"/>
</dbReference>
<dbReference type="InterPro" id="IPR009374">
    <property type="entry name" value="eIF3k"/>
</dbReference>